<dbReference type="Gene3D" id="3.60.10.10">
    <property type="entry name" value="Endonuclease/exonuclease/phosphatase"/>
    <property type="match status" value="1"/>
</dbReference>
<accession>A0A0D7AJJ0</accession>
<feature type="compositionally biased region" description="Basic residues" evidence="1">
    <location>
        <begin position="16"/>
        <end position="25"/>
    </location>
</feature>
<sequence length="503" mass="57705">MAAMEDRTQAEPQNRNRNRKRKSKVTVKVASWNMRGRGLIAPQGENMTTENKWLHINQLIKNRKIGALAVQETHLTDKHTEELHEIFGKRLQIIHSSNPVDADHAERKVLIPGRAMVVSLPWNEERKLNVLVVYAPNLNKYSDTGENLNALFWTKIIAKLEEMQNQLTIDVMLGDTNMVEDQIDRLPMHADNIAAADALDDLKLIYGLSDGWRQANPMKRAYTYHQKATGSKSRLDRIYTTKEVQQDCIKWSIKQPGIETDHKIITATIVNTNMPFIGQGRWTFPTHMLDNKKLKGKIRTLGLALQGELNGSVYPQGWQGPQESPQRRYAHFKQDLRETTRNFCKITIPIIQMQINDLENDIQQTLNDPDVGENEKIENAAILEERLASLERAKHTRARRYTTATNRLRGKTATDKYWAKSNKEIRTRDIMKVLSVPDSTPPKLTTDTTEMAEIAKDYHEKLQTIDVTEGGEPQREEAIDQALAEVPQEARYSVYTQFSYELT</sequence>
<gene>
    <name evidence="2" type="ORF">FISHEDRAFT_56264</name>
</gene>
<protein>
    <submittedName>
        <fullName evidence="2">DNase I-like protein</fullName>
    </submittedName>
</protein>
<reference evidence="2 3" key="1">
    <citation type="journal article" date="2015" name="Fungal Genet. Biol.">
        <title>Evolution of novel wood decay mechanisms in Agaricales revealed by the genome sequences of Fistulina hepatica and Cylindrobasidium torrendii.</title>
        <authorList>
            <person name="Floudas D."/>
            <person name="Held B.W."/>
            <person name="Riley R."/>
            <person name="Nagy L.G."/>
            <person name="Koehler G."/>
            <person name="Ransdell A.S."/>
            <person name="Younus H."/>
            <person name="Chow J."/>
            <person name="Chiniquy J."/>
            <person name="Lipzen A."/>
            <person name="Tritt A."/>
            <person name="Sun H."/>
            <person name="Haridas S."/>
            <person name="LaButti K."/>
            <person name="Ohm R.A."/>
            <person name="Kues U."/>
            <person name="Blanchette R.A."/>
            <person name="Grigoriev I.V."/>
            <person name="Minto R.E."/>
            <person name="Hibbett D.S."/>
        </authorList>
    </citation>
    <scope>NUCLEOTIDE SEQUENCE [LARGE SCALE GENOMIC DNA]</scope>
    <source>
        <strain evidence="2 3">ATCC 64428</strain>
    </source>
</reference>
<dbReference type="EMBL" id="KN881646">
    <property type="protein sequence ID" value="KIY52030.1"/>
    <property type="molecule type" value="Genomic_DNA"/>
</dbReference>
<dbReference type="InterPro" id="IPR036691">
    <property type="entry name" value="Endo/exonu/phosph_ase_sf"/>
</dbReference>
<dbReference type="OrthoDB" id="3264871at2759"/>
<proteinExistence type="predicted"/>
<keyword evidence="3" id="KW-1185">Reference proteome</keyword>
<dbReference type="Proteomes" id="UP000054144">
    <property type="component" value="Unassembled WGS sequence"/>
</dbReference>
<evidence type="ECO:0000256" key="1">
    <source>
        <dbReference type="SAM" id="MobiDB-lite"/>
    </source>
</evidence>
<feature type="region of interest" description="Disordered" evidence="1">
    <location>
        <begin position="1"/>
        <end position="26"/>
    </location>
</feature>
<evidence type="ECO:0000313" key="3">
    <source>
        <dbReference type="Proteomes" id="UP000054144"/>
    </source>
</evidence>
<dbReference type="SUPFAM" id="SSF56219">
    <property type="entry name" value="DNase I-like"/>
    <property type="match status" value="1"/>
</dbReference>
<organism evidence="2 3">
    <name type="scientific">Fistulina hepatica ATCC 64428</name>
    <dbReference type="NCBI Taxonomy" id="1128425"/>
    <lineage>
        <taxon>Eukaryota</taxon>
        <taxon>Fungi</taxon>
        <taxon>Dikarya</taxon>
        <taxon>Basidiomycota</taxon>
        <taxon>Agaricomycotina</taxon>
        <taxon>Agaricomycetes</taxon>
        <taxon>Agaricomycetidae</taxon>
        <taxon>Agaricales</taxon>
        <taxon>Fistulinaceae</taxon>
        <taxon>Fistulina</taxon>
    </lineage>
</organism>
<evidence type="ECO:0000313" key="2">
    <source>
        <dbReference type="EMBL" id="KIY52030.1"/>
    </source>
</evidence>
<dbReference type="AlphaFoldDB" id="A0A0D7AJJ0"/>
<name>A0A0D7AJJ0_9AGAR</name>